<dbReference type="PROSITE" id="PS50011">
    <property type="entry name" value="PROTEIN_KINASE_DOM"/>
    <property type="match status" value="1"/>
</dbReference>
<evidence type="ECO:0000256" key="4">
    <source>
        <dbReference type="ARBA" id="ARBA00022679"/>
    </source>
</evidence>
<dbReference type="SMART" id="SM00220">
    <property type="entry name" value="S_TKc"/>
    <property type="match status" value="1"/>
</dbReference>
<feature type="compositionally biased region" description="Basic and acidic residues" evidence="11">
    <location>
        <begin position="992"/>
        <end position="1004"/>
    </location>
</feature>
<dbReference type="FunFam" id="3.30.200.20:FF:000270">
    <property type="entry name" value="Serine/threonine-protein kinase bur1"/>
    <property type="match status" value="1"/>
</dbReference>
<dbReference type="GO" id="GO:0008024">
    <property type="term" value="C:cyclin/CDK positive transcription elongation factor complex"/>
    <property type="evidence" value="ECO:0007669"/>
    <property type="project" value="TreeGrafter"/>
</dbReference>
<dbReference type="InterPro" id="IPR000719">
    <property type="entry name" value="Prot_kinase_dom"/>
</dbReference>
<dbReference type="InterPro" id="IPR050108">
    <property type="entry name" value="CDK"/>
</dbReference>
<evidence type="ECO:0000256" key="8">
    <source>
        <dbReference type="ARBA" id="ARBA00047811"/>
    </source>
</evidence>
<feature type="compositionally biased region" description="Polar residues" evidence="11">
    <location>
        <begin position="329"/>
        <end position="356"/>
    </location>
</feature>
<dbReference type="InterPro" id="IPR008271">
    <property type="entry name" value="Ser/Thr_kinase_AS"/>
</dbReference>
<feature type="compositionally biased region" description="Basic and acidic residues" evidence="11">
    <location>
        <begin position="543"/>
        <end position="558"/>
    </location>
</feature>
<feature type="domain" description="Protein kinase" evidence="12">
    <location>
        <begin position="651"/>
        <end position="936"/>
    </location>
</feature>
<dbReference type="InterPro" id="IPR011009">
    <property type="entry name" value="Kinase-like_dom_sf"/>
</dbReference>
<sequence>MTGVKFGRFTQPESARTDEPGGDHSYIDSRRIDLVLEDLRWMEYKGESKAEQKASKRGAYHQKSRHPPRRKEQNRSDGGRVDSYHRPSSLHRTDQGRGGGRRTASPSPHDDSAAQEQRKSCPEQQVRVRQDEEAHSRSRLEEYKRLRSASPPFLRRRHSSVSRRQARGSDDYAVKHGKLREHSNFPERNHLLDKENRHANDFIEDFAGTSSRSHPPSDKQSHLTASPRPFAPPFPRNIEPHSRPASRYPLTSRASHHRSPSASSFRPLEPVSSDSSKPGCSPLPIASVCKDSSRQRTNNDEHMRDTYPVHGVRPAEARSSRRPSHPSVDTRQPYTTSPQYVTPTSSRHESPQSASPYSGGGRGSWSAQQQSQPYHGQSRQMHGYSPPYRQSSYPPQSAPPSQYYQGQPPSSGHLPPGYSAQAYRGSSSSYRGSRTRGSHLDAVQWTSRGRGTSHQHPPPLPMQIPSEEQMSLDTDEEDNPFRPSKDLQVEDQGAAGDLERPEPPPSKRQPTSTTSQPKESGKFSFAFKTKPTPSQAPKPIPDLTHKMREPPRPLELPKTKSQSVTSKLKHETRSDRRDDRRDPRRAERRFDAWDERRRERRDDRRESRPEKRKDRTTERSKPKKKILTRMKPRPTLSEEFSRADSVYYRKPGNESVVGAGTYGKVFKAVHVFTKNMVALKRIRMEGEKDGFPITAVREIRLLQHLHHQNVVSLQEVMVEKNECFMVFEYLSHDLTGLINHPTFVLSAAHKKHLAKQMFEGLNYLHHRGVLHRDIKAANILISNQGQLKFADFGLARFFSKSRQLDYTNRVITIWYRPPELLLGETRYGPAVDIWSAACVYMEMFTKKAIFPGDGSELNQIDKLYNSLGTPTRADWPDIIDMPWFELMRPAERKKRAFEDLYRDCLSPAALDLVASIFQYDASKRPSAEEILAHPYFVSEEPKPQQAMELADVEGDWHEFESKAHRKEKDKEARRAEQREREKRKIAGSTELSEDRESKRTRLDDSAPTSQGAETEN</sequence>
<dbReference type="Gene3D" id="1.10.510.10">
    <property type="entry name" value="Transferase(Phosphotransferase) domain 1"/>
    <property type="match status" value="1"/>
</dbReference>
<dbReference type="InterPro" id="IPR017441">
    <property type="entry name" value="Protein_kinase_ATP_BS"/>
</dbReference>
<feature type="compositionally biased region" description="Polar residues" evidence="11">
    <location>
        <begin position="444"/>
        <end position="455"/>
    </location>
</feature>
<gene>
    <name evidence="13" type="ORF">A7C99_2270</name>
</gene>
<dbReference type="FunFam" id="1.10.510.10:FF:000440">
    <property type="entry name" value="Serine/threonine-protein kinase bur1"/>
    <property type="match status" value="1"/>
</dbReference>
<feature type="compositionally biased region" description="Basic and acidic residues" evidence="11">
    <location>
        <begin position="15"/>
        <end position="29"/>
    </location>
</feature>
<dbReference type="GO" id="GO:0004693">
    <property type="term" value="F:cyclin-dependent protein serine/threonine kinase activity"/>
    <property type="evidence" value="ECO:0007669"/>
    <property type="project" value="UniProtKB-EC"/>
</dbReference>
<feature type="compositionally biased region" description="Basic and acidic residues" evidence="11">
    <location>
        <begin position="568"/>
        <end position="620"/>
    </location>
</feature>
<evidence type="ECO:0000256" key="1">
    <source>
        <dbReference type="ARBA" id="ARBA00006485"/>
    </source>
</evidence>
<feature type="compositionally biased region" description="Basic and acidic residues" evidence="11">
    <location>
        <begin position="108"/>
        <end position="145"/>
    </location>
</feature>
<keyword evidence="3" id="KW-0723">Serine/threonine-protein kinase</keyword>
<feature type="compositionally biased region" description="Basic and acidic residues" evidence="11">
    <location>
        <begin position="955"/>
        <end position="984"/>
    </location>
</feature>
<accession>A0A178F3Z0</accession>
<keyword evidence="4" id="KW-0808">Transferase</keyword>
<evidence type="ECO:0000256" key="3">
    <source>
        <dbReference type="ARBA" id="ARBA00022527"/>
    </source>
</evidence>
<feature type="compositionally biased region" description="Basic and acidic residues" evidence="11">
    <location>
        <begin position="70"/>
        <end position="95"/>
    </location>
</feature>
<evidence type="ECO:0000256" key="9">
    <source>
        <dbReference type="ARBA" id="ARBA00048367"/>
    </source>
</evidence>
<feature type="compositionally biased region" description="Basic and acidic residues" evidence="11">
    <location>
        <begin position="45"/>
        <end position="54"/>
    </location>
</feature>
<dbReference type="PANTHER" id="PTHR24056:SF546">
    <property type="entry name" value="CYCLIN-DEPENDENT KINASE 12"/>
    <property type="match status" value="1"/>
</dbReference>
<feature type="compositionally biased region" description="Basic residues" evidence="11">
    <location>
        <begin position="55"/>
        <end position="69"/>
    </location>
</feature>
<dbReference type="GO" id="GO:0032968">
    <property type="term" value="P:positive regulation of transcription elongation by RNA polymerase II"/>
    <property type="evidence" value="ECO:0007669"/>
    <property type="project" value="TreeGrafter"/>
</dbReference>
<feature type="region of interest" description="Disordered" evidence="11">
    <location>
        <begin position="45"/>
        <end position="626"/>
    </location>
</feature>
<feature type="compositionally biased region" description="Basic and acidic residues" evidence="11">
    <location>
        <begin position="291"/>
        <end position="319"/>
    </location>
</feature>
<evidence type="ECO:0000313" key="14">
    <source>
        <dbReference type="Proteomes" id="UP000243015"/>
    </source>
</evidence>
<dbReference type="GO" id="GO:0005524">
    <property type="term" value="F:ATP binding"/>
    <property type="evidence" value="ECO:0007669"/>
    <property type="project" value="UniProtKB-UniRule"/>
</dbReference>
<dbReference type="EC" id="2.7.11.22" evidence="2"/>
<feature type="compositionally biased region" description="Basic and acidic residues" evidence="11">
    <location>
        <begin position="167"/>
        <end position="201"/>
    </location>
</feature>
<dbReference type="GO" id="GO:0008353">
    <property type="term" value="F:RNA polymerase II CTD heptapeptide repeat kinase activity"/>
    <property type="evidence" value="ECO:0007669"/>
    <property type="project" value="TreeGrafter"/>
</dbReference>
<evidence type="ECO:0000256" key="7">
    <source>
        <dbReference type="ARBA" id="ARBA00022840"/>
    </source>
</evidence>
<dbReference type="PANTHER" id="PTHR24056">
    <property type="entry name" value="CELL DIVISION PROTEIN KINASE"/>
    <property type="match status" value="1"/>
</dbReference>
<proteinExistence type="inferred from homology"/>
<protein>
    <recommendedName>
        <fullName evidence="2">cyclin-dependent kinase</fullName>
        <ecNumber evidence="2">2.7.11.22</ecNumber>
    </recommendedName>
</protein>
<comment type="caution">
    <text evidence="13">The sequence shown here is derived from an EMBL/GenBank/DDBJ whole genome shotgun (WGS) entry which is preliminary data.</text>
</comment>
<keyword evidence="7 10" id="KW-0067">ATP-binding</keyword>
<evidence type="ECO:0000256" key="11">
    <source>
        <dbReference type="SAM" id="MobiDB-lite"/>
    </source>
</evidence>
<dbReference type="EMBL" id="LHPM01000012">
    <property type="protein sequence ID" value="OAL66874.1"/>
    <property type="molecule type" value="Genomic_DNA"/>
</dbReference>
<feature type="compositionally biased region" description="Basic and acidic residues" evidence="11">
    <location>
        <begin position="479"/>
        <end position="488"/>
    </location>
</feature>
<dbReference type="Gene3D" id="3.30.200.20">
    <property type="entry name" value="Phosphorylase Kinase, domain 1"/>
    <property type="match status" value="1"/>
</dbReference>
<name>A0A178F3Z0_TRIRU</name>
<feature type="region of interest" description="Disordered" evidence="11">
    <location>
        <begin position="955"/>
        <end position="1016"/>
    </location>
</feature>
<dbReference type="CDD" id="cd07840">
    <property type="entry name" value="STKc_CDK9_like"/>
    <property type="match status" value="1"/>
</dbReference>
<feature type="compositionally biased region" description="Low complexity" evidence="11">
    <location>
        <begin position="384"/>
        <end position="432"/>
    </location>
</feature>
<comment type="similarity">
    <text evidence="1">Belongs to the protein kinase superfamily. CMGC Ser/Thr protein kinase family. CDC2/CDKX subfamily.</text>
</comment>
<evidence type="ECO:0000256" key="2">
    <source>
        <dbReference type="ARBA" id="ARBA00012425"/>
    </source>
</evidence>
<evidence type="ECO:0000256" key="6">
    <source>
        <dbReference type="ARBA" id="ARBA00022777"/>
    </source>
</evidence>
<dbReference type="GO" id="GO:0030332">
    <property type="term" value="F:cyclin binding"/>
    <property type="evidence" value="ECO:0007669"/>
    <property type="project" value="TreeGrafter"/>
</dbReference>
<evidence type="ECO:0000259" key="12">
    <source>
        <dbReference type="PROSITE" id="PS50011"/>
    </source>
</evidence>
<dbReference type="Pfam" id="PF00069">
    <property type="entry name" value="Pkinase"/>
    <property type="match status" value="1"/>
</dbReference>
<reference evidence="13 14" key="1">
    <citation type="submission" date="2016-05" db="EMBL/GenBank/DDBJ databases">
        <title>Genome sequencing of Trichophyton rubrum CMCC(F)T1i isolated from hair.</title>
        <authorList>
            <person name="Zhan P."/>
            <person name="Tao Y."/>
            <person name="Liu W."/>
        </authorList>
    </citation>
    <scope>NUCLEOTIDE SEQUENCE [LARGE SCALE GENOMIC DNA]</scope>
    <source>
        <strain evidence="14">CMCC(F)T1i</strain>
    </source>
</reference>
<feature type="compositionally biased region" description="Polar residues" evidence="11">
    <location>
        <begin position="508"/>
        <end position="518"/>
    </location>
</feature>
<dbReference type="SUPFAM" id="SSF56112">
    <property type="entry name" value="Protein kinase-like (PK-like)"/>
    <property type="match status" value="1"/>
</dbReference>
<comment type="catalytic activity">
    <reaction evidence="8">
        <text>L-threonyl-[protein] + ATP = O-phospho-L-threonyl-[protein] + ADP + H(+)</text>
        <dbReference type="Rhea" id="RHEA:46608"/>
        <dbReference type="Rhea" id="RHEA-COMP:11060"/>
        <dbReference type="Rhea" id="RHEA-COMP:11605"/>
        <dbReference type="ChEBI" id="CHEBI:15378"/>
        <dbReference type="ChEBI" id="CHEBI:30013"/>
        <dbReference type="ChEBI" id="CHEBI:30616"/>
        <dbReference type="ChEBI" id="CHEBI:61977"/>
        <dbReference type="ChEBI" id="CHEBI:456216"/>
        <dbReference type="EC" id="2.7.11.22"/>
    </reaction>
</comment>
<dbReference type="VEuPathDB" id="FungiDB:TERG_04523"/>
<organism evidence="13 14">
    <name type="scientific">Trichophyton rubrum</name>
    <name type="common">Athlete's foot fungus</name>
    <name type="synonym">Epidermophyton rubrum</name>
    <dbReference type="NCBI Taxonomy" id="5551"/>
    <lineage>
        <taxon>Eukaryota</taxon>
        <taxon>Fungi</taxon>
        <taxon>Dikarya</taxon>
        <taxon>Ascomycota</taxon>
        <taxon>Pezizomycotina</taxon>
        <taxon>Eurotiomycetes</taxon>
        <taxon>Eurotiomycetidae</taxon>
        <taxon>Onygenales</taxon>
        <taxon>Arthrodermataceae</taxon>
        <taxon>Trichophyton</taxon>
    </lineage>
</organism>
<feature type="compositionally biased region" description="Polar residues" evidence="11">
    <location>
        <begin position="1006"/>
        <end position="1016"/>
    </location>
</feature>
<dbReference type="PROSITE" id="PS00108">
    <property type="entry name" value="PROTEIN_KINASE_ST"/>
    <property type="match status" value="1"/>
</dbReference>
<comment type="catalytic activity">
    <reaction evidence="9">
        <text>L-seryl-[protein] + ATP = O-phospho-L-seryl-[protein] + ADP + H(+)</text>
        <dbReference type="Rhea" id="RHEA:17989"/>
        <dbReference type="Rhea" id="RHEA-COMP:9863"/>
        <dbReference type="Rhea" id="RHEA-COMP:11604"/>
        <dbReference type="ChEBI" id="CHEBI:15378"/>
        <dbReference type="ChEBI" id="CHEBI:29999"/>
        <dbReference type="ChEBI" id="CHEBI:30616"/>
        <dbReference type="ChEBI" id="CHEBI:83421"/>
        <dbReference type="ChEBI" id="CHEBI:456216"/>
        <dbReference type="EC" id="2.7.11.22"/>
    </reaction>
</comment>
<feature type="binding site" evidence="10">
    <location>
        <position position="680"/>
    </location>
    <ligand>
        <name>ATP</name>
        <dbReference type="ChEBI" id="CHEBI:30616"/>
    </ligand>
</feature>
<evidence type="ECO:0000256" key="5">
    <source>
        <dbReference type="ARBA" id="ARBA00022741"/>
    </source>
</evidence>
<keyword evidence="6 13" id="KW-0418">Kinase</keyword>
<dbReference type="PROSITE" id="PS00107">
    <property type="entry name" value="PROTEIN_KINASE_ATP"/>
    <property type="match status" value="1"/>
</dbReference>
<evidence type="ECO:0000313" key="13">
    <source>
        <dbReference type="EMBL" id="OAL66874.1"/>
    </source>
</evidence>
<feature type="compositionally biased region" description="Polar residues" evidence="11">
    <location>
        <begin position="365"/>
        <end position="380"/>
    </location>
</feature>
<dbReference type="AlphaFoldDB" id="A0A178F3Z0"/>
<evidence type="ECO:0000256" key="10">
    <source>
        <dbReference type="PROSITE-ProRule" id="PRU10141"/>
    </source>
</evidence>
<feature type="compositionally biased region" description="Basic residues" evidence="11">
    <location>
        <begin position="154"/>
        <end position="166"/>
    </location>
</feature>
<feature type="region of interest" description="Disordered" evidence="11">
    <location>
        <begin position="1"/>
        <end position="29"/>
    </location>
</feature>
<keyword evidence="5 10" id="KW-0547">Nucleotide-binding</keyword>
<dbReference type="Proteomes" id="UP000243015">
    <property type="component" value="Unassembled WGS sequence"/>
</dbReference>